<evidence type="ECO:0000313" key="1">
    <source>
        <dbReference type="EMBL" id="KAH3703551.1"/>
    </source>
</evidence>
<accession>A0A9D3YP35</accession>
<comment type="caution">
    <text evidence="1">The sequence shown here is derived from an EMBL/GenBank/DDBJ whole genome shotgun (WGS) entry which is preliminary data.</text>
</comment>
<dbReference type="Proteomes" id="UP000828390">
    <property type="component" value="Unassembled WGS sequence"/>
</dbReference>
<gene>
    <name evidence="1" type="ORF">DPMN_078588</name>
</gene>
<name>A0A9D3YP35_DREPO</name>
<proteinExistence type="predicted"/>
<dbReference type="InterPro" id="IPR044926">
    <property type="entry name" value="RGS_subdomain_2"/>
</dbReference>
<dbReference type="AlphaFoldDB" id="A0A9D3YP35"/>
<protein>
    <submittedName>
        <fullName evidence="1">Uncharacterized protein</fullName>
    </submittedName>
</protein>
<sequence>MFTFQPLKVTVIPDWVIEEIDKNLQFRSEKEEALRSLFDKAREATVDTVQKLLDDLRQAKEKGRSECIMFVGRSECTIFVSVSGRNECTMFVSVSNLIGVSAPCLGKSECTMFV</sequence>
<reference evidence="1" key="1">
    <citation type="journal article" date="2019" name="bioRxiv">
        <title>The Genome of the Zebra Mussel, Dreissena polymorpha: A Resource for Invasive Species Research.</title>
        <authorList>
            <person name="McCartney M.A."/>
            <person name="Auch B."/>
            <person name="Kono T."/>
            <person name="Mallez S."/>
            <person name="Zhang Y."/>
            <person name="Obille A."/>
            <person name="Becker A."/>
            <person name="Abrahante J.E."/>
            <person name="Garbe J."/>
            <person name="Badalamenti J.P."/>
            <person name="Herman A."/>
            <person name="Mangelson H."/>
            <person name="Liachko I."/>
            <person name="Sullivan S."/>
            <person name="Sone E.D."/>
            <person name="Koren S."/>
            <person name="Silverstein K.A.T."/>
            <person name="Beckman K.B."/>
            <person name="Gohl D.M."/>
        </authorList>
    </citation>
    <scope>NUCLEOTIDE SEQUENCE</scope>
    <source>
        <strain evidence="1">Duluth1</strain>
        <tissue evidence="1">Whole animal</tissue>
    </source>
</reference>
<organism evidence="1 2">
    <name type="scientific">Dreissena polymorpha</name>
    <name type="common">Zebra mussel</name>
    <name type="synonym">Mytilus polymorpha</name>
    <dbReference type="NCBI Taxonomy" id="45954"/>
    <lineage>
        <taxon>Eukaryota</taxon>
        <taxon>Metazoa</taxon>
        <taxon>Spiralia</taxon>
        <taxon>Lophotrochozoa</taxon>
        <taxon>Mollusca</taxon>
        <taxon>Bivalvia</taxon>
        <taxon>Autobranchia</taxon>
        <taxon>Heteroconchia</taxon>
        <taxon>Euheterodonta</taxon>
        <taxon>Imparidentia</taxon>
        <taxon>Neoheterodontei</taxon>
        <taxon>Myida</taxon>
        <taxon>Dreissenoidea</taxon>
        <taxon>Dreissenidae</taxon>
        <taxon>Dreissena</taxon>
    </lineage>
</organism>
<dbReference type="Gene3D" id="1.10.167.10">
    <property type="entry name" value="Regulator of G-protein Signalling 4, domain 2"/>
    <property type="match status" value="1"/>
</dbReference>
<keyword evidence="2" id="KW-1185">Reference proteome</keyword>
<dbReference type="EMBL" id="JAIWYP010000015">
    <property type="protein sequence ID" value="KAH3703551.1"/>
    <property type="molecule type" value="Genomic_DNA"/>
</dbReference>
<reference evidence="1" key="2">
    <citation type="submission" date="2020-11" db="EMBL/GenBank/DDBJ databases">
        <authorList>
            <person name="McCartney M.A."/>
            <person name="Auch B."/>
            <person name="Kono T."/>
            <person name="Mallez S."/>
            <person name="Becker A."/>
            <person name="Gohl D.M."/>
            <person name="Silverstein K.A.T."/>
            <person name="Koren S."/>
            <person name="Bechman K.B."/>
            <person name="Herman A."/>
            <person name="Abrahante J.E."/>
            <person name="Garbe J."/>
        </authorList>
    </citation>
    <scope>NUCLEOTIDE SEQUENCE</scope>
    <source>
        <strain evidence="1">Duluth1</strain>
        <tissue evidence="1">Whole animal</tissue>
    </source>
</reference>
<evidence type="ECO:0000313" key="2">
    <source>
        <dbReference type="Proteomes" id="UP000828390"/>
    </source>
</evidence>